<reference evidence="1" key="1">
    <citation type="submission" date="2021-06" db="EMBL/GenBank/DDBJ databases">
        <authorList>
            <person name="Kallberg Y."/>
            <person name="Tangrot J."/>
            <person name="Rosling A."/>
        </authorList>
    </citation>
    <scope>NUCLEOTIDE SEQUENCE</scope>
    <source>
        <strain evidence="1">BR232B</strain>
    </source>
</reference>
<protein>
    <submittedName>
        <fullName evidence="1">23_t:CDS:1</fullName>
    </submittedName>
</protein>
<dbReference type="Proteomes" id="UP000789739">
    <property type="component" value="Unassembled WGS sequence"/>
</dbReference>
<dbReference type="AlphaFoldDB" id="A0A9N9CSF3"/>
<comment type="caution">
    <text evidence="1">The sequence shown here is derived from an EMBL/GenBank/DDBJ whole genome shotgun (WGS) entry which is preliminary data.</text>
</comment>
<sequence length="50" mass="5613">IIDDLNRCYQRDHDAARTVIVTQIIGDLNRLSHILLPVTVKSTDGRSVPN</sequence>
<proteinExistence type="predicted"/>
<evidence type="ECO:0000313" key="1">
    <source>
        <dbReference type="EMBL" id="CAG8613433.1"/>
    </source>
</evidence>
<evidence type="ECO:0000313" key="2">
    <source>
        <dbReference type="Proteomes" id="UP000789739"/>
    </source>
</evidence>
<dbReference type="EMBL" id="CAJVPI010001452">
    <property type="protein sequence ID" value="CAG8613433.1"/>
    <property type="molecule type" value="Genomic_DNA"/>
</dbReference>
<gene>
    <name evidence="1" type="ORF">PBRASI_LOCUS8299</name>
</gene>
<name>A0A9N9CSF3_9GLOM</name>
<keyword evidence="2" id="KW-1185">Reference proteome</keyword>
<organism evidence="1 2">
    <name type="scientific">Paraglomus brasilianum</name>
    <dbReference type="NCBI Taxonomy" id="144538"/>
    <lineage>
        <taxon>Eukaryota</taxon>
        <taxon>Fungi</taxon>
        <taxon>Fungi incertae sedis</taxon>
        <taxon>Mucoromycota</taxon>
        <taxon>Glomeromycotina</taxon>
        <taxon>Glomeromycetes</taxon>
        <taxon>Paraglomerales</taxon>
        <taxon>Paraglomeraceae</taxon>
        <taxon>Paraglomus</taxon>
    </lineage>
</organism>
<accession>A0A9N9CSF3</accession>
<feature type="non-terminal residue" evidence="1">
    <location>
        <position position="1"/>
    </location>
</feature>